<dbReference type="EMBL" id="SIHI01000019">
    <property type="protein sequence ID" value="TWT49065.1"/>
    <property type="molecule type" value="Genomic_DNA"/>
</dbReference>
<feature type="transmembrane region" description="Helical" evidence="8">
    <location>
        <begin position="197"/>
        <end position="214"/>
    </location>
</feature>
<keyword evidence="5 8" id="KW-0812">Transmembrane</keyword>
<evidence type="ECO:0000256" key="8">
    <source>
        <dbReference type="SAM" id="Phobius"/>
    </source>
</evidence>
<comment type="caution">
    <text evidence="10">The sequence shown here is derived from an EMBL/GenBank/DDBJ whole genome shotgun (WGS) entry which is preliminary data.</text>
</comment>
<evidence type="ECO:0000313" key="10">
    <source>
        <dbReference type="EMBL" id="TWT49065.1"/>
    </source>
</evidence>
<feature type="transmembrane region" description="Helical" evidence="8">
    <location>
        <begin position="362"/>
        <end position="382"/>
    </location>
</feature>
<feature type="domain" description="Glycosyltransferase RgtA/B/C/D-like" evidence="9">
    <location>
        <begin position="76"/>
        <end position="235"/>
    </location>
</feature>
<dbReference type="AlphaFoldDB" id="A0A5C5WG32"/>
<evidence type="ECO:0000256" key="1">
    <source>
        <dbReference type="ARBA" id="ARBA00004651"/>
    </source>
</evidence>
<reference evidence="10 11" key="1">
    <citation type="submission" date="2019-02" db="EMBL/GenBank/DDBJ databases">
        <title>Deep-cultivation of Planctomycetes and their phenomic and genomic characterization uncovers novel biology.</title>
        <authorList>
            <person name="Wiegand S."/>
            <person name="Jogler M."/>
            <person name="Boedeker C."/>
            <person name="Pinto D."/>
            <person name="Vollmers J."/>
            <person name="Rivas-Marin E."/>
            <person name="Kohn T."/>
            <person name="Peeters S.H."/>
            <person name="Heuer A."/>
            <person name="Rast P."/>
            <person name="Oberbeckmann S."/>
            <person name="Bunk B."/>
            <person name="Jeske O."/>
            <person name="Meyerdierks A."/>
            <person name="Storesund J.E."/>
            <person name="Kallscheuer N."/>
            <person name="Luecker S."/>
            <person name="Lage O.M."/>
            <person name="Pohl T."/>
            <person name="Merkel B.J."/>
            <person name="Hornburger P."/>
            <person name="Mueller R.-W."/>
            <person name="Bruemmer F."/>
            <person name="Labrenz M."/>
            <person name="Spormann A.M."/>
            <person name="Op Den Camp H."/>
            <person name="Overmann J."/>
            <person name="Amann R."/>
            <person name="Jetten M.S.M."/>
            <person name="Mascher T."/>
            <person name="Medema M.H."/>
            <person name="Devos D.P."/>
            <person name="Kaster A.-K."/>
            <person name="Ovreas L."/>
            <person name="Rohde M."/>
            <person name="Galperin M.Y."/>
            <person name="Jogler C."/>
        </authorList>
    </citation>
    <scope>NUCLEOTIDE SEQUENCE [LARGE SCALE GENOMIC DNA]</scope>
    <source>
        <strain evidence="10 11">KOR42</strain>
    </source>
</reference>
<feature type="transmembrane region" description="Helical" evidence="8">
    <location>
        <begin position="221"/>
        <end position="240"/>
    </location>
</feature>
<evidence type="ECO:0000256" key="2">
    <source>
        <dbReference type="ARBA" id="ARBA00022475"/>
    </source>
</evidence>
<dbReference type="RefSeq" id="WP_146511392.1">
    <property type="nucleotide sequence ID" value="NZ_SIHI01000019.1"/>
</dbReference>
<keyword evidence="7 8" id="KW-0472">Membrane</keyword>
<dbReference type="InterPro" id="IPR038731">
    <property type="entry name" value="RgtA/B/C-like"/>
</dbReference>
<dbReference type="GO" id="GO:0009103">
    <property type="term" value="P:lipopolysaccharide biosynthetic process"/>
    <property type="evidence" value="ECO:0007669"/>
    <property type="project" value="UniProtKB-ARBA"/>
</dbReference>
<protein>
    <recommendedName>
        <fullName evidence="9">Glycosyltransferase RgtA/B/C/D-like domain-containing protein</fullName>
    </recommendedName>
</protein>
<dbReference type="Proteomes" id="UP000317243">
    <property type="component" value="Unassembled WGS sequence"/>
</dbReference>
<proteinExistence type="predicted"/>
<gene>
    <name evidence="10" type="ORF">KOR42_39820</name>
</gene>
<comment type="subcellular location">
    <subcellularLocation>
        <location evidence="1">Cell membrane</location>
        <topology evidence="1">Multi-pass membrane protein</topology>
    </subcellularLocation>
</comment>
<dbReference type="InterPro" id="IPR050297">
    <property type="entry name" value="LipidA_mod_glycosyltrf_83"/>
</dbReference>
<evidence type="ECO:0000256" key="3">
    <source>
        <dbReference type="ARBA" id="ARBA00022676"/>
    </source>
</evidence>
<name>A0A5C5WG32_9PLAN</name>
<keyword evidence="11" id="KW-1185">Reference proteome</keyword>
<evidence type="ECO:0000256" key="6">
    <source>
        <dbReference type="ARBA" id="ARBA00022989"/>
    </source>
</evidence>
<evidence type="ECO:0000313" key="11">
    <source>
        <dbReference type="Proteomes" id="UP000317243"/>
    </source>
</evidence>
<evidence type="ECO:0000256" key="7">
    <source>
        <dbReference type="ARBA" id="ARBA00023136"/>
    </source>
</evidence>
<keyword evidence="4" id="KW-0808">Transferase</keyword>
<feature type="transmembrane region" description="Helical" evidence="8">
    <location>
        <begin position="394"/>
        <end position="412"/>
    </location>
</feature>
<accession>A0A5C5WG32</accession>
<feature type="transmembrane region" description="Helical" evidence="8">
    <location>
        <begin position="334"/>
        <end position="355"/>
    </location>
</feature>
<feature type="transmembrane region" description="Helical" evidence="8">
    <location>
        <begin position="126"/>
        <end position="159"/>
    </location>
</feature>
<dbReference type="PANTHER" id="PTHR33908">
    <property type="entry name" value="MANNOSYLTRANSFERASE YKCB-RELATED"/>
    <property type="match status" value="1"/>
</dbReference>
<organism evidence="10 11">
    <name type="scientific">Thalassoglobus neptunius</name>
    <dbReference type="NCBI Taxonomy" id="1938619"/>
    <lineage>
        <taxon>Bacteria</taxon>
        <taxon>Pseudomonadati</taxon>
        <taxon>Planctomycetota</taxon>
        <taxon>Planctomycetia</taxon>
        <taxon>Planctomycetales</taxon>
        <taxon>Planctomycetaceae</taxon>
        <taxon>Thalassoglobus</taxon>
    </lineage>
</organism>
<sequence>MTESQVIHRRWLIAILLTALVLRVGGVVLLQQRLDANGQQFLIAGDAEGYWLLGQKIVEGEDYAIHTPPRYVHRMPGFPLLLASIMAVFGQQFLPARIVLALIATFACLLVYWLGKRIGTERTGLIAAAIVAVSPTFVGFSGLILSETAFSVALLLASLACERLGRLISSATSTLFAVLQQALWVGIAFGIGVYLKPSWILAAPLLGGAMILLLRPKVRTFASAAMILFAMLMTLVPWGIRNERVSGHFTLTTFWMGPSLYDGVQPGANGESDMRFFDDDGLTQEMTEYEVDQEYRKRSRELILADPLRIAHLSWLKFVRYWNLWPNADQFQSWSLKSLLGLFYLPVLTFSVYGAWVHRGQYWSMVICLGPVLYFMLIHLVFVSSLRYRLPGEYPMLVMTALGIEAVLFRAGQSRPKLENNSD</sequence>
<dbReference type="GO" id="GO:0005886">
    <property type="term" value="C:plasma membrane"/>
    <property type="evidence" value="ECO:0007669"/>
    <property type="project" value="UniProtKB-SubCell"/>
</dbReference>
<keyword evidence="2" id="KW-1003">Cell membrane</keyword>
<feature type="transmembrane region" description="Helical" evidence="8">
    <location>
        <begin position="12"/>
        <end position="30"/>
    </location>
</feature>
<dbReference type="PANTHER" id="PTHR33908:SF11">
    <property type="entry name" value="MEMBRANE PROTEIN"/>
    <property type="match status" value="1"/>
</dbReference>
<evidence type="ECO:0000259" key="9">
    <source>
        <dbReference type="Pfam" id="PF13231"/>
    </source>
</evidence>
<dbReference type="GO" id="GO:0016763">
    <property type="term" value="F:pentosyltransferase activity"/>
    <property type="evidence" value="ECO:0007669"/>
    <property type="project" value="TreeGrafter"/>
</dbReference>
<feature type="transmembrane region" description="Helical" evidence="8">
    <location>
        <begin position="96"/>
        <end position="114"/>
    </location>
</feature>
<evidence type="ECO:0000256" key="5">
    <source>
        <dbReference type="ARBA" id="ARBA00022692"/>
    </source>
</evidence>
<dbReference type="OrthoDB" id="232864at2"/>
<keyword evidence="6 8" id="KW-1133">Transmembrane helix</keyword>
<dbReference type="Pfam" id="PF13231">
    <property type="entry name" value="PMT_2"/>
    <property type="match status" value="1"/>
</dbReference>
<evidence type="ECO:0000256" key="4">
    <source>
        <dbReference type="ARBA" id="ARBA00022679"/>
    </source>
</evidence>
<feature type="transmembrane region" description="Helical" evidence="8">
    <location>
        <begin position="171"/>
        <end position="191"/>
    </location>
</feature>
<keyword evidence="3" id="KW-0328">Glycosyltransferase</keyword>